<organism evidence="1">
    <name type="scientific">marine sediment metagenome</name>
    <dbReference type="NCBI Taxonomy" id="412755"/>
    <lineage>
        <taxon>unclassified sequences</taxon>
        <taxon>metagenomes</taxon>
        <taxon>ecological metagenomes</taxon>
    </lineage>
</organism>
<dbReference type="AlphaFoldDB" id="A0A0F8Z6U6"/>
<name>A0A0F8Z6U6_9ZZZZ</name>
<sequence length="49" mass="5996">FSKHFEADLIFARRFLIDKKIKAYFKVVKIDDKWEFIGDDDPRFNEVED</sequence>
<gene>
    <name evidence="1" type="ORF">LCGC14_2732920</name>
</gene>
<proteinExistence type="predicted"/>
<reference evidence="1" key="1">
    <citation type="journal article" date="2015" name="Nature">
        <title>Complex archaea that bridge the gap between prokaryotes and eukaryotes.</title>
        <authorList>
            <person name="Spang A."/>
            <person name="Saw J.H."/>
            <person name="Jorgensen S.L."/>
            <person name="Zaremba-Niedzwiedzka K."/>
            <person name="Martijn J."/>
            <person name="Lind A.E."/>
            <person name="van Eijk R."/>
            <person name="Schleper C."/>
            <person name="Guy L."/>
            <person name="Ettema T.J."/>
        </authorList>
    </citation>
    <scope>NUCLEOTIDE SEQUENCE</scope>
</reference>
<protein>
    <submittedName>
        <fullName evidence="1">Uncharacterized protein</fullName>
    </submittedName>
</protein>
<feature type="non-terminal residue" evidence="1">
    <location>
        <position position="1"/>
    </location>
</feature>
<evidence type="ECO:0000313" key="1">
    <source>
        <dbReference type="EMBL" id="KKK89457.1"/>
    </source>
</evidence>
<comment type="caution">
    <text evidence="1">The sequence shown here is derived from an EMBL/GenBank/DDBJ whole genome shotgun (WGS) entry which is preliminary data.</text>
</comment>
<dbReference type="EMBL" id="LAZR01049520">
    <property type="protein sequence ID" value="KKK89457.1"/>
    <property type="molecule type" value="Genomic_DNA"/>
</dbReference>
<accession>A0A0F8Z6U6</accession>